<dbReference type="EMBL" id="SRYG01000018">
    <property type="protein sequence ID" value="TGY65389.1"/>
    <property type="molecule type" value="Genomic_DNA"/>
</dbReference>
<reference evidence="1" key="1">
    <citation type="submission" date="2019-04" db="EMBL/GenBank/DDBJ databases">
        <title>Microbes associate with the intestines of laboratory mice.</title>
        <authorList>
            <person name="Navarre W."/>
            <person name="Wong E."/>
            <person name="Huang K."/>
            <person name="Tropini C."/>
            <person name="Ng K."/>
            <person name="Yu B."/>
        </authorList>
    </citation>
    <scope>NUCLEOTIDE SEQUENCE</scope>
    <source>
        <strain evidence="1">NM09_H32</strain>
    </source>
</reference>
<sequence>MLKINAYSDVSHFFETDLGAAVKAVILLIVAFIVAAIVKSIIVKLLSKTKLAQAKSPEGEGNQGAKAIELIAKLAQLIVFLLFVPGIFETLGMTQVSAPILNMLNNVWVYVPNIIGSVIVLWVGFYIAKLVRELLIPVLNKLEINKLQNLAGIQVDDQGKLSNTIAYIVYVLILIPIIIAALYVLNIRAITDPAIAMLSIIFNYIPNIFAALVIIVIGWILSKFIGNIVARLIEASGLDAKVENLMGSKNKNFILSKVTGKTVEVILVIFFVVESFSALHLGILTSIGLAVIDYMPYALSAFLILIACVFIAGICSKALRNNEHPSLAILVQYLIYTIGAFMILNELGIAKELVDSAFVIAILALGIAFAISFGVGGRDFAKNVLSHFQKKLDIEEAPKKIDEDK</sequence>
<name>A0AC61R6B8_9FIRM</name>
<proteinExistence type="predicted"/>
<evidence type="ECO:0000313" key="2">
    <source>
        <dbReference type="Proteomes" id="UP000308836"/>
    </source>
</evidence>
<dbReference type="Proteomes" id="UP000308836">
    <property type="component" value="Unassembled WGS sequence"/>
</dbReference>
<comment type="caution">
    <text evidence="1">The sequence shown here is derived from an EMBL/GenBank/DDBJ whole genome shotgun (WGS) entry which is preliminary data.</text>
</comment>
<keyword evidence="2" id="KW-1185">Reference proteome</keyword>
<accession>A0AC61R6B8</accession>
<organism evidence="1 2">
    <name type="scientific">Dubosiella muris</name>
    <dbReference type="NCBI Taxonomy" id="3038133"/>
    <lineage>
        <taxon>Bacteria</taxon>
        <taxon>Bacillati</taxon>
        <taxon>Bacillota</taxon>
        <taxon>Erysipelotrichia</taxon>
        <taxon>Erysipelotrichales</taxon>
        <taxon>Erysipelotrichaceae</taxon>
        <taxon>Dubosiella</taxon>
    </lineage>
</organism>
<evidence type="ECO:0000313" key="1">
    <source>
        <dbReference type="EMBL" id="TGY65389.1"/>
    </source>
</evidence>
<gene>
    <name evidence="1" type="ORF">E5336_08860</name>
</gene>
<protein>
    <submittedName>
        <fullName evidence="1">Uncharacterized protein</fullName>
    </submittedName>
</protein>